<reference evidence="1" key="1">
    <citation type="submission" date="2014-09" db="EMBL/GenBank/DDBJ databases">
        <authorList>
            <person name="Magalhaes I.L.F."/>
            <person name="Oliveira U."/>
            <person name="Santos F.R."/>
            <person name="Vidigal T.H.D.A."/>
            <person name="Brescovit A.D."/>
            <person name="Santos A.J."/>
        </authorList>
    </citation>
    <scope>NUCLEOTIDE SEQUENCE</scope>
    <source>
        <tissue evidence="1">Shoot tissue taken approximately 20 cm above the soil surface</tissue>
    </source>
</reference>
<protein>
    <submittedName>
        <fullName evidence="1">Uncharacterized protein</fullName>
    </submittedName>
</protein>
<dbReference type="InterPro" id="IPR044171">
    <property type="entry name" value="LAX2-like"/>
</dbReference>
<dbReference type="EMBL" id="GBRH01172048">
    <property type="protein sequence ID" value="JAE25848.1"/>
    <property type="molecule type" value="Transcribed_RNA"/>
</dbReference>
<organism evidence="1">
    <name type="scientific">Arundo donax</name>
    <name type="common">Giant reed</name>
    <name type="synonym">Donax arundinaceus</name>
    <dbReference type="NCBI Taxonomy" id="35708"/>
    <lineage>
        <taxon>Eukaryota</taxon>
        <taxon>Viridiplantae</taxon>
        <taxon>Streptophyta</taxon>
        <taxon>Embryophyta</taxon>
        <taxon>Tracheophyta</taxon>
        <taxon>Spermatophyta</taxon>
        <taxon>Magnoliopsida</taxon>
        <taxon>Liliopsida</taxon>
        <taxon>Poales</taxon>
        <taxon>Poaceae</taxon>
        <taxon>PACMAD clade</taxon>
        <taxon>Arundinoideae</taxon>
        <taxon>Arundineae</taxon>
        <taxon>Arundo</taxon>
    </lineage>
</organism>
<dbReference type="AlphaFoldDB" id="A0A0A9GZ19"/>
<evidence type="ECO:0000313" key="1">
    <source>
        <dbReference type="EMBL" id="JAE25848.1"/>
    </source>
</evidence>
<dbReference type="PANTHER" id="PTHR47290">
    <property type="entry name" value="RING FINGER PROTEIN"/>
    <property type="match status" value="1"/>
</dbReference>
<sequence>MKVEVVMKYLTDKLGLTRSHQVELTCRGRLLRPFLLVKYVRDSIWCSSALREEAAVAERPARLSPVAATTDHVMTLCYSTSRTN</sequence>
<dbReference type="PANTHER" id="PTHR47290:SF2">
    <property type="entry name" value="OS01G0928400 PROTEIN"/>
    <property type="match status" value="1"/>
</dbReference>
<reference evidence="1" key="2">
    <citation type="journal article" date="2015" name="Data Brief">
        <title>Shoot transcriptome of the giant reed, Arundo donax.</title>
        <authorList>
            <person name="Barrero R.A."/>
            <person name="Guerrero F.D."/>
            <person name="Moolhuijzen P."/>
            <person name="Goolsby J.A."/>
            <person name="Tidwell J."/>
            <person name="Bellgard S.E."/>
            <person name="Bellgard M.I."/>
        </authorList>
    </citation>
    <scope>NUCLEOTIDE SEQUENCE</scope>
    <source>
        <tissue evidence="1">Shoot tissue taken approximately 20 cm above the soil surface</tissue>
    </source>
</reference>
<name>A0A0A9GZ19_ARUDO</name>
<accession>A0A0A9GZ19</accession>
<proteinExistence type="predicted"/>